<dbReference type="EMBL" id="AWSQ01000004">
    <property type="protein sequence ID" value="KFX69276.1"/>
    <property type="molecule type" value="Genomic_DNA"/>
</dbReference>
<dbReference type="Gene3D" id="2.40.50.140">
    <property type="entry name" value="Nucleic acid-binding proteins"/>
    <property type="match status" value="1"/>
</dbReference>
<proteinExistence type="predicted"/>
<dbReference type="InterPro" id="IPR027417">
    <property type="entry name" value="P-loop_NTPase"/>
</dbReference>
<dbReference type="Gene3D" id="3.40.50.300">
    <property type="entry name" value="P-loop containing nucleotide triphosphate hydrolases"/>
    <property type="match status" value="1"/>
</dbReference>
<comment type="caution">
    <text evidence="5">The sequence shown here is derived from an EMBL/GenBank/DDBJ whole genome shotgun (WGS) entry which is preliminary data.</text>
</comment>
<dbReference type="InterPro" id="IPR013611">
    <property type="entry name" value="Transp-assoc_OB_typ2"/>
</dbReference>
<evidence type="ECO:0000256" key="1">
    <source>
        <dbReference type="ARBA" id="ARBA00022448"/>
    </source>
</evidence>
<keyword evidence="6" id="KW-1185">Reference proteome</keyword>
<dbReference type="STRING" id="1395571.TMS3_0117610"/>
<dbReference type="SUPFAM" id="SSF52540">
    <property type="entry name" value="P-loop containing nucleoside triphosphate hydrolases"/>
    <property type="match status" value="1"/>
</dbReference>
<name>A0A0A1YJM5_9PSED</name>
<evidence type="ECO:0000313" key="6">
    <source>
        <dbReference type="Proteomes" id="UP000030063"/>
    </source>
</evidence>
<dbReference type="Pfam" id="PF08402">
    <property type="entry name" value="TOBE_2"/>
    <property type="match status" value="1"/>
</dbReference>
<dbReference type="CDD" id="cd03301">
    <property type="entry name" value="ABC_MalK_N"/>
    <property type="match status" value="1"/>
</dbReference>
<dbReference type="InterPro" id="IPR015855">
    <property type="entry name" value="ABC_transpr_MalK-like"/>
</dbReference>
<dbReference type="InterPro" id="IPR003593">
    <property type="entry name" value="AAA+_ATPase"/>
</dbReference>
<gene>
    <name evidence="5" type="ORF">TMS3_0117610</name>
</gene>
<accession>A0A0A1YJM5</accession>
<evidence type="ECO:0000259" key="4">
    <source>
        <dbReference type="PROSITE" id="PS50893"/>
    </source>
</evidence>
<sequence>MATLELRNVNKSYGSGLPDTLKNIEIQIDSGEFLILVGPSGCGKSTLMNCIAGLEDISGGAILVDDADISGMSPKDRDIAMVFQSYALYPTMTVRGNIAFGLKMRKLAPAAIEEEVARVAKLLQIEHLLERKPGQLSGGQQQRVAMGRALARRPKIYLFDEPLSNLDAKLRVEMRTEIKLMHQRLKTTTVYVTHDQIEAMTLGDKVAVMKDGIIQQFGSPREIYNDPANLFVASFIGSPPMNFIPLRLQRRAGQLLAVLESAAGASGQARCELPLDALQGDLEGREVILGIRPEQILLAQADANGQSSIRAEVDVIEPTGPDTLVFVTLNQTKVCCRMAPDAAPRVGETLELQFDPAKVLLFDAQSGERLGVLGQAQSQVQATEPARKVAQLKGR</sequence>
<dbReference type="GO" id="GO:0005524">
    <property type="term" value="F:ATP binding"/>
    <property type="evidence" value="ECO:0007669"/>
    <property type="project" value="UniProtKB-KW"/>
</dbReference>
<organism evidence="5 6">
    <name type="scientific">Pseudomonas taeanensis MS-3</name>
    <dbReference type="NCBI Taxonomy" id="1395571"/>
    <lineage>
        <taxon>Bacteria</taxon>
        <taxon>Pseudomonadati</taxon>
        <taxon>Pseudomonadota</taxon>
        <taxon>Gammaproteobacteria</taxon>
        <taxon>Pseudomonadales</taxon>
        <taxon>Pseudomonadaceae</taxon>
        <taxon>Pseudomonas</taxon>
    </lineage>
</organism>
<evidence type="ECO:0000256" key="3">
    <source>
        <dbReference type="ARBA" id="ARBA00022840"/>
    </source>
</evidence>
<dbReference type="PANTHER" id="PTHR43875:SF14">
    <property type="entry name" value="ABC TRANSPORTER ATP-BINDING PROTEIN"/>
    <property type="match status" value="1"/>
</dbReference>
<dbReference type="GO" id="GO:0055052">
    <property type="term" value="C:ATP-binding cassette (ABC) transporter complex, substrate-binding subunit-containing"/>
    <property type="evidence" value="ECO:0007669"/>
    <property type="project" value="TreeGrafter"/>
</dbReference>
<evidence type="ECO:0000313" key="5">
    <source>
        <dbReference type="EMBL" id="KFX69276.1"/>
    </source>
</evidence>
<dbReference type="AlphaFoldDB" id="A0A0A1YJM5"/>
<evidence type="ECO:0000256" key="2">
    <source>
        <dbReference type="ARBA" id="ARBA00022741"/>
    </source>
</evidence>
<dbReference type="GO" id="GO:0140359">
    <property type="term" value="F:ABC-type transporter activity"/>
    <property type="evidence" value="ECO:0007669"/>
    <property type="project" value="InterPro"/>
</dbReference>
<dbReference type="SMART" id="SM00382">
    <property type="entry name" value="AAA"/>
    <property type="match status" value="1"/>
</dbReference>
<keyword evidence="2" id="KW-0547">Nucleotide-binding</keyword>
<protein>
    <submittedName>
        <fullName evidence="5">Sugar ABC transporter ATPase</fullName>
    </submittedName>
</protein>
<feature type="domain" description="ABC transporter" evidence="4">
    <location>
        <begin position="4"/>
        <end position="236"/>
    </location>
</feature>
<dbReference type="InterPro" id="IPR017871">
    <property type="entry name" value="ABC_transporter-like_CS"/>
</dbReference>
<keyword evidence="3" id="KW-0067">ATP-binding</keyword>
<dbReference type="PROSITE" id="PS50893">
    <property type="entry name" value="ABC_TRANSPORTER_2"/>
    <property type="match status" value="1"/>
</dbReference>
<dbReference type="InterPro" id="IPR047641">
    <property type="entry name" value="ABC_transpr_MalK/UgpC-like"/>
</dbReference>
<dbReference type="RefSeq" id="WP_025166513.1">
    <property type="nucleotide sequence ID" value="NZ_AWSQ01000004.1"/>
</dbReference>
<reference evidence="5 6" key="1">
    <citation type="journal article" date="2014" name="Genome Announc.">
        <title>Draft Genome Sequence of Petroleum Oil-Degrading Marine Bacterium Pseudomonas taeanensis Strain MS-3, Isolated from a Crude Oil-Contaminated Seashore.</title>
        <authorList>
            <person name="Lee S.Y."/>
            <person name="Kim S.H."/>
            <person name="Lee D.G."/>
            <person name="Shin S."/>
            <person name="Yun S.H."/>
            <person name="Choi C.W."/>
            <person name="Chung Y.H."/>
            <person name="Choi J.S."/>
            <person name="Kahng H.Y."/>
            <person name="Kim S.I."/>
        </authorList>
    </citation>
    <scope>NUCLEOTIDE SEQUENCE [LARGE SCALE GENOMIC DNA]</scope>
    <source>
        <strain evidence="5 6">MS-3</strain>
    </source>
</reference>
<dbReference type="Gene3D" id="2.40.50.100">
    <property type="match status" value="1"/>
</dbReference>
<dbReference type="Proteomes" id="UP000030063">
    <property type="component" value="Unassembled WGS sequence"/>
</dbReference>
<dbReference type="eggNOG" id="COG3842">
    <property type="taxonomic scope" value="Bacteria"/>
</dbReference>
<keyword evidence="1" id="KW-0813">Transport</keyword>
<dbReference type="GO" id="GO:0008643">
    <property type="term" value="P:carbohydrate transport"/>
    <property type="evidence" value="ECO:0007669"/>
    <property type="project" value="InterPro"/>
</dbReference>
<dbReference type="Pfam" id="PF00005">
    <property type="entry name" value="ABC_tran"/>
    <property type="match status" value="1"/>
</dbReference>
<dbReference type="GO" id="GO:0016887">
    <property type="term" value="F:ATP hydrolysis activity"/>
    <property type="evidence" value="ECO:0007669"/>
    <property type="project" value="InterPro"/>
</dbReference>
<dbReference type="NCBIfam" id="NF008653">
    <property type="entry name" value="PRK11650.1"/>
    <property type="match status" value="1"/>
</dbReference>
<dbReference type="PROSITE" id="PS00211">
    <property type="entry name" value="ABC_TRANSPORTER_1"/>
    <property type="match status" value="1"/>
</dbReference>
<dbReference type="InterPro" id="IPR008995">
    <property type="entry name" value="Mo/tungstate-bd_C_term_dom"/>
</dbReference>
<dbReference type="SUPFAM" id="SSF50331">
    <property type="entry name" value="MOP-like"/>
    <property type="match status" value="1"/>
</dbReference>
<dbReference type="PANTHER" id="PTHR43875">
    <property type="entry name" value="MALTODEXTRIN IMPORT ATP-BINDING PROTEIN MSMX"/>
    <property type="match status" value="1"/>
</dbReference>
<dbReference type="FunFam" id="3.40.50.300:FF:000042">
    <property type="entry name" value="Maltose/maltodextrin ABC transporter, ATP-binding protein"/>
    <property type="match status" value="1"/>
</dbReference>
<dbReference type="InterPro" id="IPR003439">
    <property type="entry name" value="ABC_transporter-like_ATP-bd"/>
</dbReference>
<dbReference type="InterPro" id="IPR012340">
    <property type="entry name" value="NA-bd_OB-fold"/>
</dbReference>
<dbReference type="OrthoDB" id="9802264at2"/>